<dbReference type="InterPro" id="IPR008979">
    <property type="entry name" value="Galactose-bd-like_sf"/>
</dbReference>
<dbReference type="InterPro" id="IPR024655">
    <property type="entry name" value="Asl1_glyco_hydro_catalytic"/>
</dbReference>
<feature type="domain" description="Asl1-like glycosyl hydrolase catalytic" evidence="1">
    <location>
        <begin position="651"/>
        <end position="742"/>
    </location>
</feature>
<dbReference type="Proteomes" id="UP000215086">
    <property type="component" value="Chromosome"/>
</dbReference>
<dbReference type="RefSeq" id="WP_095414749.1">
    <property type="nucleotide sequence ID" value="NZ_CP018477.1"/>
</dbReference>
<evidence type="ECO:0000313" key="3">
    <source>
        <dbReference type="Proteomes" id="UP000215086"/>
    </source>
</evidence>
<proteinExistence type="predicted"/>
<name>A0A286REP4_9BACT</name>
<evidence type="ECO:0000313" key="2">
    <source>
        <dbReference type="EMBL" id="ASV74421.1"/>
    </source>
</evidence>
<dbReference type="OrthoDB" id="581851at2"/>
<dbReference type="InterPro" id="IPR051923">
    <property type="entry name" value="Glycosyl_Hydrolase_39"/>
</dbReference>
<dbReference type="GO" id="GO:0004553">
    <property type="term" value="F:hydrolase activity, hydrolyzing O-glycosyl compounds"/>
    <property type="evidence" value="ECO:0007669"/>
    <property type="project" value="TreeGrafter"/>
</dbReference>
<evidence type="ECO:0000259" key="1">
    <source>
        <dbReference type="Pfam" id="PF11790"/>
    </source>
</evidence>
<dbReference type="AlphaFoldDB" id="A0A286REP4"/>
<reference evidence="2 3" key="1">
    <citation type="journal article" name="Front. Microbiol.">
        <title>Sugar Metabolism of the First Thermophilic Planctomycete Thermogutta terrifontis: Comparative Genomic and Transcriptomic Approaches.</title>
        <authorList>
            <person name="Elcheninov A.G."/>
            <person name="Menzel P."/>
            <person name="Gudbergsdottir S.R."/>
            <person name="Slesarev A.I."/>
            <person name="Kadnikov V.V."/>
            <person name="Krogh A."/>
            <person name="Bonch-Osmolovskaya E.A."/>
            <person name="Peng X."/>
            <person name="Kublanov I.V."/>
        </authorList>
    </citation>
    <scope>NUCLEOTIDE SEQUENCE [LARGE SCALE GENOMIC DNA]</scope>
    <source>
        <strain evidence="2 3">R1</strain>
    </source>
</reference>
<dbReference type="Gene3D" id="3.20.20.80">
    <property type="entry name" value="Glycosidases"/>
    <property type="match status" value="1"/>
</dbReference>
<dbReference type="InterPro" id="IPR017853">
    <property type="entry name" value="GH"/>
</dbReference>
<dbReference type="Pfam" id="PF11790">
    <property type="entry name" value="Glyco_hydro_cc"/>
    <property type="match status" value="1"/>
</dbReference>
<keyword evidence="3" id="KW-1185">Reference proteome</keyword>
<dbReference type="SUPFAM" id="SSF49785">
    <property type="entry name" value="Galactose-binding domain-like"/>
    <property type="match status" value="2"/>
</dbReference>
<sequence>MVARHRDRASTFRTWYVLVILVGLAGWQASSLLAMESVFNGSFEQDSDGDGVPDGWRTAGRGTIVQRLERVPLSEGGYVARLTCTKFEGGFPDSHAMLCQLNVVSVKRGQWYRLRLRARAEELVAGSVSVALVNYRNWTPTGLQEIFSPTSEWESFEFYFRATTDLPAEESRFQIYFQSTGTLWLDDVELTPVPDFRPRRLPQLAASVDQNFLPNSSFELGGFGWGSLGQGRTSWAANLFRLEGELDESQAYHGRRSWKLTVSRENRLLTYFDYFDPSVTELRRILVAHEGWVPLEPGKTYEFSAAVKANRSAVPVILQIKQDERTRTWNLQAGSEWQRLSVRFTAEGAFAYGAIGLDASNSDEDTTLWIDAVQFRCLSSQESSLPYAPARLVESCMVTDQPGNIFTAPDRGLTLRLRAYNADSKTQQLRGKLLIDDYRDRTVHTETVAVEIPPDTRVEKVFDGLLVGKKGFYRITWQPEGAPSQVLRAALIEPYREQDSVFGMNHAFPVDFLIPLAHQAGLRWWRDWSCQWRLVQPDSAAPFDFSIPDQQIHRVLALNGEVLMLLPFPATPWAAAADLERIAQEAQSNSYLKERLVVAQKPKDISAFGAYVRAAVTHYRDRVRCIEILNEPLFTSYALPNSYGWHVSDYIDLLRSAYQAIKEVHPNCLVVGGIAAPPESRWVRDFIEAGGLAWCDVMNLHLYPHRGSPDAYEEAFLRCRDMMRQAGFASKPIWVTEIGCYADDDPPSLPFRVGDEAMNRSLRPSEWRASIDLVKFAAVMGSAGVTKIFYHAGTCGPLNENTAGNIFFEYGGCARKMYAAQASLAQFLGPDLVFQGKESWHPSLQVYRFRSRGREVVILWAKKPLKWHVPARYEVFDLMGNHLALSELTLDDEPVYLVREGL</sequence>
<organism evidence="2 3">
    <name type="scientific">Thermogutta terrifontis</name>
    <dbReference type="NCBI Taxonomy" id="1331910"/>
    <lineage>
        <taxon>Bacteria</taxon>
        <taxon>Pseudomonadati</taxon>
        <taxon>Planctomycetota</taxon>
        <taxon>Planctomycetia</taxon>
        <taxon>Pirellulales</taxon>
        <taxon>Thermoguttaceae</taxon>
        <taxon>Thermogutta</taxon>
    </lineage>
</organism>
<dbReference type="KEGG" id="ttf:THTE_1819"/>
<dbReference type="EMBL" id="CP018477">
    <property type="protein sequence ID" value="ASV74421.1"/>
    <property type="molecule type" value="Genomic_DNA"/>
</dbReference>
<protein>
    <recommendedName>
        <fullName evidence="1">Asl1-like glycosyl hydrolase catalytic domain-containing protein</fullName>
    </recommendedName>
</protein>
<accession>A0A286REP4</accession>
<dbReference type="PANTHER" id="PTHR12631:SF10">
    <property type="entry name" value="BETA-XYLOSIDASE-LIKE PROTEIN-RELATED"/>
    <property type="match status" value="1"/>
</dbReference>
<dbReference type="SUPFAM" id="SSF51445">
    <property type="entry name" value="(Trans)glycosidases"/>
    <property type="match status" value="1"/>
</dbReference>
<gene>
    <name evidence="2" type="ORF">THTE_1819</name>
</gene>
<dbReference type="PANTHER" id="PTHR12631">
    <property type="entry name" value="ALPHA-L-IDURONIDASE"/>
    <property type="match status" value="1"/>
</dbReference>
<dbReference type="Gene3D" id="2.60.120.260">
    <property type="entry name" value="Galactose-binding domain-like"/>
    <property type="match status" value="2"/>
</dbReference>